<evidence type="ECO:0000256" key="1">
    <source>
        <dbReference type="SAM" id="MobiDB-lite"/>
    </source>
</evidence>
<dbReference type="EMBL" id="FNFF01000015">
    <property type="protein sequence ID" value="SDK97618.1"/>
    <property type="molecule type" value="Genomic_DNA"/>
</dbReference>
<organism evidence="2 3">
    <name type="scientific">Streptomyces indicus</name>
    <dbReference type="NCBI Taxonomy" id="417292"/>
    <lineage>
        <taxon>Bacteria</taxon>
        <taxon>Bacillati</taxon>
        <taxon>Actinomycetota</taxon>
        <taxon>Actinomycetes</taxon>
        <taxon>Kitasatosporales</taxon>
        <taxon>Streptomycetaceae</taxon>
        <taxon>Streptomyces</taxon>
    </lineage>
</organism>
<keyword evidence="3" id="KW-1185">Reference proteome</keyword>
<feature type="region of interest" description="Disordered" evidence="1">
    <location>
        <begin position="1"/>
        <end position="91"/>
    </location>
</feature>
<dbReference type="STRING" id="417292.SAMN05421806_11586"/>
<sequence>MKPSTKVRAWLGRLREGWGSGRRPAGTPRESDVAQDAATAASRPTGGDPHAHGRTAPSTTGTGPSGRQVGRVAGEDPGDAGETGAEARGSN</sequence>
<accession>A0A1G9GA81</accession>
<dbReference type="Proteomes" id="UP000199155">
    <property type="component" value="Unassembled WGS sequence"/>
</dbReference>
<reference evidence="2 3" key="1">
    <citation type="submission" date="2016-10" db="EMBL/GenBank/DDBJ databases">
        <authorList>
            <person name="de Groot N.N."/>
        </authorList>
    </citation>
    <scope>NUCLEOTIDE SEQUENCE [LARGE SCALE GENOMIC DNA]</scope>
    <source>
        <strain evidence="2 3">CGMCC 4.5727</strain>
    </source>
</reference>
<evidence type="ECO:0000313" key="2">
    <source>
        <dbReference type="EMBL" id="SDK97618.1"/>
    </source>
</evidence>
<protein>
    <submittedName>
        <fullName evidence="2">Uncharacterized protein</fullName>
    </submittedName>
</protein>
<gene>
    <name evidence="2" type="ORF">SAMN05421806_11586</name>
</gene>
<proteinExistence type="predicted"/>
<dbReference type="AlphaFoldDB" id="A0A1G9GA81"/>
<dbReference type="RefSeq" id="WP_093615401.1">
    <property type="nucleotide sequence ID" value="NZ_FNFF01000015.1"/>
</dbReference>
<evidence type="ECO:0000313" key="3">
    <source>
        <dbReference type="Proteomes" id="UP000199155"/>
    </source>
</evidence>
<feature type="compositionally biased region" description="Low complexity" evidence="1">
    <location>
        <begin position="54"/>
        <end position="67"/>
    </location>
</feature>
<name>A0A1G9GA81_9ACTN</name>